<evidence type="ECO:0000256" key="1">
    <source>
        <dbReference type="SAM" id="Phobius"/>
    </source>
</evidence>
<keyword evidence="1" id="KW-1133">Transmembrane helix</keyword>
<keyword evidence="3" id="KW-1185">Reference proteome</keyword>
<dbReference type="RefSeq" id="WP_249293978.1">
    <property type="nucleotide sequence ID" value="NZ_JACRSV010000001.1"/>
</dbReference>
<feature type="transmembrane region" description="Helical" evidence="1">
    <location>
        <begin position="191"/>
        <end position="213"/>
    </location>
</feature>
<accession>A0A926E2M6</accession>
<feature type="transmembrane region" description="Helical" evidence="1">
    <location>
        <begin position="220"/>
        <end position="237"/>
    </location>
</feature>
<feature type="transmembrane region" description="Helical" evidence="1">
    <location>
        <begin position="54"/>
        <end position="76"/>
    </location>
</feature>
<comment type="caution">
    <text evidence="2">The sequence shown here is derived from an EMBL/GenBank/DDBJ whole genome shotgun (WGS) entry which is preliminary data.</text>
</comment>
<sequence length="282" mass="30437">MKFIKDFLKGMVIGVANIIPGVSGGTMMVVMGIYDRMIESISMLRKKFKQSALFLLPLLLGAGAGIWLFSSGIAYMLTNHQVITNFFFIGLIVGSIPMVFQKATESEFKKRNLIPFVITLAVMIATLLISPVDSTEIIRTLDAVQFIRLTLFAAFAATAMIIPGISGSFVMMMLGVYGSIVTAVSEFNIPLLIPIGLGVVIGIVGGAKVIHLMLKRFPQAMYFGILGFVVGSVPAIFPEGFRFDGTGVIAILALIIGGALSYLSSADWVKAYFTRKKAGEEE</sequence>
<keyword evidence="1" id="KW-0472">Membrane</keyword>
<protein>
    <submittedName>
        <fullName evidence="2">DUF368 domain-containing protein</fullName>
    </submittedName>
</protein>
<feature type="transmembrane region" description="Helical" evidence="1">
    <location>
        <begin position="112"/>
        <end position="131"/>
    </location>
</feature>
<feature type="transmembrane region" description="Helical" evidence="1">
    <location>
        <begin position="82"/>
        <end position="100"/>
    </location>
</feature>
<dbReference type="PANTHER" id="PTHR37308:SF1">
    <property type="entry name" value="POLYPRENYL-PHOSPHATE TRANSPORTER"/>
    <property type="match status" value="1"/>
</dbReference>
<dbReference type="Proteomes" id="UP000610760">
    <property type="component" value="Unassembled WGS sequence"/>
</dbReference>
<organism evidence="2 3">
    <name type="scientific">Fumia xinanensis</name>
    <dbReference type="NCBI Taxonomy" id="2763659"/>
    <lineage>
        <taxon>Bacteria</taxon>
        <taxon>Bacillati</taxon>
        <taxon>Bacillota</taxon>
        <taxon>Clostridia</taxon>
        <taxon>Eubacteriales</taxon>
        <taxon>Oscillospiraceae</taxon>
        <taxon>Fumia</taxon>
    </lineage>
</organism>
<name>A0A926E2M6_9FIRM</name>
<evidence type="ECO:0000313" key="2">
    <source>
        <dbReference type="EMBL" id="MBC8559087.1"/>
    </source>
</evidence>
<gene>
    <name evidence="2" type="ORF">H8710_03270</name>
</gene>
<reference evidence="2" key="1">
    <citation type="submission" date="2020-08" db="EMBL/GenBank/DDBJ databases">
        <title>Genome public.</title>
        <authorList>
            <person name="Liu C."/>
            <person name="Sun Q."/>
        </authorList>
    </citation>
    <scope>NUCLEOTIDE SEQUENCE</scope>
    <source>
        <strain evidence="2">NSJ-33</strain>
    </source>
</reference>
<dbReference type="EMBL" id="JACRSV010000001">
    <property type="protein sequence ID" value="MBC8559087.1"/>
    <property type="molecule type" value="Genomic_DNA"/>
</dbReference>
<dbReference type="PANTHER" id="PTHR37308">
    <property type="entry name" value="INTEGRAL MEMBRANE PROTEIN"/>
    <property type="match status" value="1"/>
</dbReference>
<dbReference type="InterPro" id="IPR007163">
    <property type="entry name" value="VCA0040-like"/>
</dbReference>
<dbReference type="Pfam" id="PF04018">
    <property type="entry name" value="VCA0040-like"/>
    <property type="match status" value="1"/>
</dbReference>
<keyword evidence="1" id="KW-0812">Transmembrane</keyword>
<dbReference type="AlphaFoldDB" id="A0A926E2M6"/>
<feature type="transmembrane region" description="Helical" evidence="1">
    <location>
        <begin position="249"/>
        <end position="269"/>
    </location>
</feature>
<evidence type="ECO:0000313" key="3">
    <source>
        <dbReference type="Proteomes" id="UP000610760"/>
    </source>
</evidence>
<proteinExistence type="predicted"/>
<feature type="transmembrane region" description="Helical" evidence="1">
    <location>
        <begin position="12"/>
        <end position="34"/>
    </location>
</feature>